<dbReference type="InterPro" id="IPR001610">
    <property type="entry name" value="PAC"/>
</dbReference>
<feature type="domain" description="PAS" evidence="7">
    <location>
        <begin position="284"/>
        <end position="351"/>
    </location>
</feature>
<keyword evidence="3" id="KW-0597">Phosphoprotein</keyword>
<evidence type="ECO:0000256" key="5">
    <source>
        <dbReference type="ARBA" id="ARBA00022777"/>
    </source>
</evidence>
<dbReference type="OrthoDB" id="9808408at2"/>
<feature type="domain" description="PAC" evidence="8">
    <location>
        <begin position="888"/>
        <end position="939"/>
    </location>
</feature>
<keyword evidence="4" id="KW-0808">Transferase</keyword>
<dbReference type="SMART" id="SM00387">
    <property type="entry name" value="HATPase_c"/>
    <property type="match status" value="1"/>
</dbReference>
<evidence type="ECO:0000259" key="8">
    <source>
        <dbReference type="PROSITE" id="PS50113"/>
    </source>
</evidence>
<reference evidence="9 10" key="1">
    <citation type="submission" date="2018-06" db="EMBL/GenBank/DDBJ databases">
        <title>The draft genome sequence of Crocinitomix sp. SM1701.</title>
        <authorList>
            <person name="Zhang X."/>
        </authorList>
    </citation>
    <scope>NUCLEOTIDE SEQUENCE [LARGE SCALE GENOMIC DNA]</scope>
    <source>
        <strain evidence="9 10">SM1701</strain>
    </source>
</reference>
<dbReference type="GO" id="GO:0004673">
    <property type="term" value="F:protein histidine kinase activity"/>
    <property type="evidence" value="ECO:0007669"/>
    <property type="project" value="UniProtKB-EC"/>
</dbReference>
<dbReference type="SMART" id="SM00086">
    <property type="entry name" value="PAC"/>
    <property type="match status" value="5"/>
</dbReference>
<evidence type="ECO:0000313" key="9">
    <source>
        <dbReference type="EMBL" id="PZE17806.1"/>
    </source>
</evidence>
<dbReference type="Gene3D" id="3.30.450.20">
    <property type="entry name" value="PAS domain"/>
    <property type="match status" value="5"/>
</dbReference>
<dbReference type="InterPro" id="IPR000700">
    <property type="entry name" value="PAS-assoc_C"/>
</dbReference>
<dbReference type="PROSITE" id="PS50112">
    <property type="entry name" value="PAS"/>
    <property type="match status" value="3"/>
</dbReference>
<dbReference type="InterPro" id="IPR052162">
    <property type="entry name" value="Sensor_kinase/Photoreceptor"/>
</dbReference>
<keyword evidence="5" id="KW-0418">Kinase</keyword>
<dbReference type="InterPro" id="IPR003018">
    <property type="entry name" value="GAF"/>
</dbReference>
<dbReference type="Pfam" id="PF13426">
    <property type="entry name" value="PAS_9"/>
    <property type="match status" value="4"/>
</dbReference>
<comment type="caution">
    <text evidence="9">The sequence shown here is derived from an EMBL/GenBank/DDBJ whole genome shotgun (WGS) entry which is preliminary data.</text>
</comment>
<dbReference type="SUPFAM" id="SSF55781">
    <property type="entry name" value="GAF domain-like"/>
    <property type="match status" value="1"/>
</dbReference>
<evidence type="ECO:0000256" key="4">
    <source>
        <dbReference type="ARBA" id="ARBA00022679"/>
    </source>
</evidence>
<feature type="domain" description="Histidine kinase" evidence="6">
    <location>
        <begin position="957"/>
        <end position="1170"/>
    </location>
</feature>
<dbReference type="InterPro" id="IPR000014">
    <property type="entry name" value="PAS"/>
</dbReference>
<dbReference type="PRINTS" id="PR00344">
    <property type="entry name" value="BCTRLSENSOR"/>
</dbReference>
<dbReference type="InterPro" id="IPR029016">
    <property type="entry name" value="GAF-like_dom_sf"/>
</dbReference>
<dbReference type="InterPro" id="IPR005467">
    <property type="entry name" value="His_kinase_dom"/>
</dbReference>
<dbReference type="CDD" id="cd00130">
    <property type="entry name" value="PAS"/>
    <property type="match status" value="3"/>
</dbReference>
<feature type="domain" description="PAC" evidence="8">
    <location>
        <begin position="620"/>
        <end position="671"/>
    </location>
</feature>
<comment type="catalytic activity">
    <reaction evidence="1">
        <text>ATP + protein L-histidine = ADP + protein N-phospho-L-histidine.</text>
        <dbReference type="EC" id="2.7.13.3"/>
    </reaction>
</comment>
<evidence type="ECO:0000313" key="10">
    <source>
        <dbReference type="Proteomes" id="UP000249248"/>
    </source>
</evidence>
<feature type="domain" description="PAS" evidence="7">
    <location>
        <begin position="672"/>
        <end position="742"/>
    </location>
</feature>
<name>A0A2W1NIN3_9FLAO</name>
<dbReference type="SUPFAM" id="SSF55874">
    <property type="entry name" value="ATPase domain of HSP90 chaperone/DNA topoisomerase II/histidine kinase"/>
    <property type="match status" value="1"/>
</dbReference>
<feature type="domain" description="PAC" evidence="8">
    <location>
        <begin position="366"/>
        <end position="418"/>
    </location>
</feature>
<dbReference type="InterPro" id="IPR035965">
    <property type="entry name" value="PAS-like_dom_sf"/>
</dbReference>
<dbReference type="Pfam" id="PF02518">
    <property type="entry name" value="HATPase_c"/>
    <property type="match status" value="1"/>
</dbReference>
<dbReference type="PANTHER" id="PTHR43304">
    <property type="entry name" value="PHYTOCHROME-LIKE PROTEIN CPH1"/>
    <property type="match status" value="1"/>
</dbReference>
<dbReference type="EC" id="2.7.13.3" evidence="2"/>
<evidence type="ECO:0000256" key="3">
    <source>
        <dbReference type="ARBA" id="ARBA00022553"/>
    </source>
</evidence>
<gene>
    <name evidence="9" type="ORF">DNU06_04085</name>
</gene>
<dbReference type="SMART" id="SM00065">
    <property type="entry name" value="GAF"/>
    <property type="match status" value="1"/>
</dbReference>
<dbReference type="AlphaFoldDB" id="A0A2W1NIN3"/>
<organism evidence="9 10">
    <name type="scientific">Putridiphycobacter roseus</name>
    <dbReference type="NCBI Taxonomy" id="2219161"/>
    <lineage>
        <taxon>Bacteria</taxon>
        <taxon>Pseudomonadati</taxon>
        <taxon>Bacteroidota</taxon>
        <taxon>Flavobacteriia</taxon>
        <taxon>Flavobacteriales</taxon>
        <taxon>Crocinitomicaceae</taxon>
        <taxon>Putridiphycobacter</taxon>
    </lineage>
</organism>
<dbReference type="Gene3D" id="3.30.565.10">
    <property type="entry name" value="Histidine kinase-like ATPase, C-terminal domain"/>
    <property type="match status" value="1"/>
</dbReference>
<dbReference type="SMART" id="SM00091">
    <property type="entry name" value="PAS"/>
    <property type="match status" value="5"/>
</dbReference>
<dbReference type="PANTHER" id="PTHR43304:SF1">
    <property type="entry name" value="PAC DOMAIN-CONTAINING PROTEIN"/>
    <property type="match status" value="1"/>
</dbReference>
<evidence type="ECO:0000256" key="1">
    <source>
        <dbReference type="ARBA" id="ARBA00000085"/>
    </source>
</evidence>
<dbReference type="Gene3D" id="3.30.450.40">
    <property type="match status" value="1"/>
</dbReference>
<evidence type="ECO:0000259" key="6">
    <source>
        <dbReference type="PROSITE" id="PS50109"/>
    </source>
</evidence>
<dbReference type="InterPro" id="IPR036890">
    <property type="entry name" value="HATPase_C_sf"/>
</dbReference>
<dbReference type="PROSITE" id="PS50113">
    <property type="entry name" value="PAC"/>
    <property type="match status" value="5"/>
</dbReference>
<dbReference type="InterPro" id="IPR003594">
    <property type="entry name" value="HATPase_dom"/>
</dbReference>
<dbReference type="SUPFAM" id="SSF55785">
    <property type="entry name" value="PYP-like sensor domain (PAS domain)"/>
    <property type="match status" value="5"/>
</dbReference>
<protein>
    <recommendedName>
        <fullName evidence="2">histidine kinase</fullName>
        <ecNumber evidence="2">2.7.13.3</ecNumber>
    </recommendedName>
</protein>
<keyword evidence="10" id="KW-1185">Reference proteome</keyword>
<sequence length="1171" mass="134456">MKKPRIPANEEARLADLQTYEILDTLEEDDYDFLTKMASQICETKISLVSLIDDNRQWFKSHHGMDVRETPRDISFCAHAINDPKEVLIVNDARLDERFVENPVVKGKSNLVFYAGVPLISKKGHALGTLCAIDDKPKQLSEEQIGLLQSLAKQVTNLLELRKSNIHLKSRNKSLKSFFDLNTDPCIIIHENGDYFGENKAWEKLFLNDKKKSNPQNIFDIIHPKELNTFKKNIQELEFSDKHKKIINLFENTKNKYTKLKWQGFKIDHLIYIIAQNITSSEETKEQYRELLSRNEAIMSSLNNSTLVSITDKNGIIKYANEMFTKVSGYAHEVLMGKTHQIINSKFHPKSFWDNMWQTILSGSVWRDEVCNVAKNGDIYWVDTVIHPVLDDKNEITEFIAIRYLITERKKIEQNLIKTKELLLETGKIARIGSWEYYVAENEIILSDMVNEIMEFPLGYKYKFTGKPQFEVQNKGQKSIIELISEAGETGVEYDEERKLFSPKGNELWIRVMIKTEIVNGKVIRVFGTMQDIRGRKAAEKEKEYHTILMDGLFNLSPLGIVLNDLETGAYIELNNKLIEPTGYTKEEFVKLSYWDITPKEYAPLEEIALQQMNELGYYKTFQKEYIKKDGTRYPVELRGVVIQDTNGNKKIWSFVEDITERVATEKKLKVSEETFRGSFDYAGIGMALVNEKGNWLKVNKKLIEMLGYEKEELLKLNFQTITHPEDIDADLELMAQLISGEIDHYQMEKRYFHKSGHFIYTILSVSMVKDMKGKIQHFISQVVDITAAKKAEIKLKELFSKNQAILDASTEVTIIGTDNEGIIQTFNKGAENMLGYTMKELVNKHSASIIHKKEEIISRGEELSATYQKKISGFDIFIYEANKFGSDVREWTYLNKNGNELTVLLNITPIHTDGRIIGYLGIGTDITAIKKAEKELKNILSLTENQNERLQNFAYIVSHNLRSHSGNLTSLLELFLDENPKFQELEIIQMLALSANNLKDTISHLSEVALLQDSSQEEFYPIQLQASINNAINNVSALAIEKQIEIQNNVGSSITILGLNAYVDSVLLNFLTNGIKYRAENRKSFIKLSSKIEKKYVVLTIEDNGLGIDLKRHGKKLFGMYKTFHKHEEARGLGLFITKNQIEAMGGYVEVESTVDQGTTFKIYFINEKN</sequence>
<dbReference type="EMBL" id="QKSB01000002">
    <property type="protein sequence ID" value="PZE17806.1"/>
    <property type="molecule type" value="Genomic_DNA"/>
</dbReference>
<feature type="domain" description="PAS" evidence="7">
    <location>
        <begin position="806"/>
        <end position="855"/>
    </location>
</feature>
<feature type="domain" description="PAC" evidence="8">
    <location>
        <begin position="746"/>
        <end position="798"/>
    </location>
</feature>
<accession>A0A2W1NIN3</accession>
<dbReference type="InterPro" id="IPR004358">
    <property type="entry name" value="Sig_transdc_His_kin-like_C"/>
</dbReference>
<proteinExistence type="predicted"/>
<evidence type="ECO:0000256" key="2">
    <source>
        <dbReference type="ARBA" id="ARBA00012438"/>
    </source>
</evidence>
<evidence type="ECO:0000259" key="7">
    <source>
        <dbReference type="PROSITE" id="PS50112"/>
    </source>
</evidence>
<dbReference type="PROSITE" id="PS50109">
    <property type="entry name" value="HIS_KIN"/>
    <property type="match status" value="1"/>
</dbReference>
<dbReference type="Pfam" id="PF01590">
    <property type="entry name" value="GAF"/>
    <property type="match status" value="1"/>
</dbReference>
<dbReference type="NCBIfam" id="TIGR00229">
    <property type="entry name" value="sensory_box"/>
    <property type="match status" value="4"/>
</dbReference>
<feature type="domain" description="PAC" evidence="8">
    <location>
        <begin position="494"/>
        <end position="545"/>
    </location>
</feature>
<dbReference type="Proteomes" id="UP000249248">
    <property type="component" value="Unassembled WGS sequence"/>
</dbReference>
<dbReference type="RefSeq" id="WP_111061957.1">
    <property type="nucleotide sequence ID" value="NZ_JBHUCU010000002.1"/>
</dbReference>